<evidence type="ECO:0000256" key="3">
    <source>
        <dbReference type="ARBA" id="ARBA00022741"/>
    </source>
</evidence>
<organism evidence="8 9">
    <name type="scientific">Trueperella bernardiae</name>
    <dbReference type="NCBI Taxonomy" id="59561"/>
    <lineage>
        <taxon>Bacteria</taxon>
        <taxon>Bacillati</taxon>
        <taxon>Actinomycetota</taxon>
        <taxon>Actinomycetes</taxon>
        <taxon>Actinomycetales</taxon>
        <taxon>Actinomycetaceae</taxon>
        <taxon>Trueperella</taxon>
    </lineage>
</organism>
<dbReference type="InterPro" id="IPR004347">
    <property type="entry name" value="Pup_ligase/deamidase"/>
</dbReference>
<dbReference type="NCBIfam" id="TIGR03686">
    <property type="entry name" value="pupylate_PafA"/>
    <property type="match status" value="1"/>
</dbReference>
<evidence type="ECO:0000313" key="9">
    <source>
        <dbReference type="Proteomes" id="UP001225576"/>
    </source>
</evidence>
<dbReference type="GO" id="GO:0010498">
    <property type="term" value="P:proteasomal protein catabolic process"/>
    <property type="evidence" value="ECO:0007669"/>
    <property type="project" value="UniProtKB-UniRule"/>
</dbReference>
<evidence type="ECO:0000256" key="7">
    <source>
        <dbReference type="NCBIfam" id="TIGR03686"/>
    </source>
</evidence>
<keyword evidence="3" id="KW-0547">Nucleotide-binding</keyword>
<evidence type="ECO:0000256" key="6">
    <source>
        <dbReference type="ARBA" id="ARBA00022842"/>
    </source>
</evidence>
<keyword evidence="4" id="KW-0833">Ubl conjugation pathway</keyword>
<accession>A0AAW6ZIW1</accession>
<keyword evidence="6" id="KW-0460">Magnesium</keyword>
<proteinExistence type="predicted"/>
<dbReference type="GO" id="GO:0070490">
    <property type="term" value="P:protein pupylation"/>
    <property type="evidence" value="ECO:0007669"/>
    <property type="project" value="UniProtKB-UniRule"/>
</dbReference>
<dbReference type="PANTHER" id="PTHR42307:SF3">
    <property type="entry name" value="PUP--PROTEIN LIGASE"/>
    <property type="match status" value="1"/>
</dbReference>
<dbReference type="Pfam" id="PF03136">
    <property type="entry name" value="Pup_ligase"/>
    <property type="match status" value="1"/>
</dbReference>
<dbReference type="EC" id="6.3.1.19" evidence="7"/>
<evidence type="ECO:0000256" key="1">
    <source>
        <dbReference type="ARBA" id="ARBA00022598"/>
    </source>
</evidence>
<dbReference type="GO" id="GO:0005524">
    <property type="term" value="F:ATP binding"/>
    <property type="evidence" value="ECO:0007669"/>
    <property type="project" value="UniProtKB-KW"/>
</dbReference>
<dbReference type="GO" id="GO:0046872">
    <property type="term" value="F:metal ion binding"/>
    <property type="evidence" value="ECO:0007669"/>
    <property type="project" value="UniProtKB-KW"/>
</dbReference>
<reference evidence="8" key="1">
    <citation type="submission" date="2023-05" db="EMBL/GenBank/DDBJ databases">
        <title>Genomic Catalog of Human Bladder Bacteria.</title>
        <authorList>
            <person name="Du J."/>
        </authorList>
    </citation>
    <scope>NUCLEOTIDE SEQUENCE</scope>
    <source>
        <strain evidence="8">UMB1304A</strain>
    </source>
</reference>
<dbReference type="InterPro" id="IPR022279">
    <property type="entry name" value="Pup_ligase"/>
</dbReference>
<dbReference type="AlphaFoldDB" id="A0AAW6ZIW1"/>
<sequence length="456" mass="50725">MKPRRIMGIETEYGLLYASTTTGEQLLDPEETAHHLFEPLLHKARSTNAFLPNGARLYLDVGAHPEYATAECDQLADLLANDRAGDALYAQMAAEAEVKLSGGRMHLFKNNLDSYGNSFGCHENYLVRRRRDFRQRIDGLIPYFVTRQIMVGAGYLHVGPEGASYRISQRADKMNDAVSAATTRSRPMVNTRDEPHGDAELYRRMHVIVGDSNMCDATAALKMGATEAVLDAVEDGLRLPNRALADPVRAIREVSADTTCGAVLKLADGTTMRAIDIQREVHDLVRAHFEANGWMGLDPLRAYVFDLWGRTLDALERGDHDSLSTEIDWIAKRKLLGRLAERLGTGLDDARVQRLDLAWHDITGAGLRHKLEASGGLKKLISDDTIAQAMGIPPQTTRAKVRGDFVALAMEHRRDYMVDWMNIRLLEDAGAHQVLLKDPFNPVSAEVEELMEIIGE</sequence>
<dbReference type="Proteomes" id="UP001225576">
    <property type="component" value="Unassembled WGS sequence"/>
</dbReference>
<keyword evidence="5" id="KW-0067">ATP-binding</keyword>
<evidence type="ECO:0000313" key="8">
    <source>
        <dbReference type="EMBL" id="MDK8601153.1"/>
    </source>
</evidence>
<dbReference type="RefSeq" id="WP_236698633.1">
    <property type="nucleotide sequence ID" value="NZ_JAMQRX010000001.1"/>
</dbReference>
<name>A0AAW6ZIW1_9ACTO</name>
<evidence type="ECO:0000256" key="5">
    <source>
        <dbReference type="ARBA" id="ARBA00022840"/>
    </source>
</evidence>
<keyword evidence="1 8" id="KW-0436">Ligase</keyword>
<keyword evidence="2" id="KW-0479">Metal-binding</keyword>
<dbReference type="PANTHER" id="PTHR42307">
    <property type="entry name" value="PUP DEAMIDASE/DEPUPYLASE"/>
    <property type="match status" value="1"/>
</dbReference>
<dbReference type="GO" id="GO:0019941">
    <property type="term" value="P:modification-dependent protein catabolic process"/>
    <property type="evidence" value="ECO:0007669"/>
    <property type="project" value="UniProtKB-UniRule"/>
</dbReference>
<dbReference type="GO" id="GO:0016879">
    <property type="term" value="F:ligase activity, forming carbon-nitrogen bonds"/>
    <property type="evidence" value="ECO:0007669"/>
    <property type="project" value="UniProtKB-UniRule"/>
</dbReference>
<protein>
    <recommendedName>
        <fullName evidence="7">Pup--protein ligase</fullName>
        <ecNumber evidence="7">6.3.1.19</ecNumber>
    </recommendedName>
</protein>
<gene>
    <name evidence="8" type="primary">pafA</name>
    <name evidence="8" type="ORF">QP858_01585</name>
</gene>
<comment type="caution">
    <text evidence="8">The sequence shown here is derived from an EMBL/GenBank/DDBJ whole genome shotgun (WGS) entry which is preliminary data.</text>
</comment>
<evidence type="ECO:0000256" key="2">
    <source>
        <dbReference type="ARBA" id="ARBA00022723"/>
    </source>
</evidence>
<dbReference type="EMBL" id="JASPDQ010000002">
    <property type="protein sequence ID" value="MDK8601153.1"/>
    <property type="molecule type" value="Genomic_DNA"/>
</dbReference>
<evidence type="ECO:0000256" key="4">
    <source>
        <dbReference type="ARBA" id="ARBA00022786"/>
    </source>
</evidence>